<feature type="non-terminal residue" evidence="1">
    <location>
        <position position="1"/>
    </location>
</feature>
<feature type="non-terminal residue" evidence="1">
    <location>
        <position position="92"/>
    </location>
</feature>
<accession>A0A085M7R0</accession>
<organism evidence="1 2">
    <name type="scientific">Trichuris suis</name>
    <name type="common">pig whipworm</name>
    <dbReference type="NCBI Taxonomy" id="68888"/>
    <lineage>
        <taxon>Eukaryota</taxon>
        <taxon>Metazoa</taxon>
        <taxon>Ecdysozoa</taxon>
        <taxon>Nematoda</taxon>
        <taxon>Enoplea</taxon>
        <taxon>Dorylaimia</taxon>
        <taxon>Trichinellida</taxon>
        <taxon>Trichuridae</taxon>
        <taxon>Trichuris</taxon>
    </lineage>
</organism>
<protein>
    <submittedName>
        <fullName evidence="1">Uncharacterized protein</fullName>
    </submittedName>
</protein>
<keyword evidence="2" id="KW-1185">Reference proteome</keyword>
<dbReference type="Proteomes" id="UP000030764">
    <property type="component" value="Unassembled WGS sequence"/>
</dbReference>
<proteinExistence type="predicted"/>
<reference evidence="1 2" key="1">
    <citation type="journal article" date="2014" name="Nat. Genet.">
        <title>Genome and transcriptome of the porcine whipworm Trichuris suis.</title>
        <authorList>
            <person name="Jex A.R."/>
            <person name="Nejsum P."/>
            <person name="Schwarz E.M."/>
            <person name="Hu L."/>
            <person name="Young N.D."/>
            <person name="Hall R.S."/>
            <person name="Korhonen P.K."/>
            <person name="Liao S."/>
            <person name="Thamsborg S."/>
            <person name="Xia J."/>
            <person name="Xu P."/>
            <person name="Wang S."/>
            <person name="Scheerlinck J.P."/>
            <person name="Hofmann A."/>
            <person name="Sternberg P.W."/>
            <person name="Wang J."/>
            <person name="Gasser R.B."/>
        </authorList>
    </citation>
    <scope>NUCLEOTIDE SEQUENCE [LARGE SCALE GENOMIC DNA]</scope>
    <source>
        <strain evidence="1">DCEP-RM93M</strain>
    </source>
</reference>
<gene>
    <name evidence="1" type="ORF">M513_05737</name>
</gene>
<evidence type="ECO:0000313" key="1">
    <source>
        <dbReference type="EMBL" id="KFD53256.1"/>
    </source>
</evidence>
<evidence type="ECO:0000313" key="2">
    <source>
        <dbReference type="Proteomes" id="UP000030764"/>
    </source>
</evidence>
<name>A0A085M7R0_9BILA</name>
<sequence length="92" mass="10471">EVFIVDSWSYIHCDCSTLFYATQQMAVAASGHLRYHDQQSKTEVEFLLLRTCFYLVQQLLVRPQACSDTSHDDLAAFSLQSSSSSQCNRRSV</sequence>
<dbReference type="EMBL" id="KL363218">
    <property type="protein sequence ID" value="KFD53256.1"/>
    <property type="molecule type" value="Genomic_DNA"/>
</dbReference>
<dbReference type="AlphaFoldDB" id="A0A085M7R0"/>